<name>E3J945_PSEI1</name>
<dbReference type="PANTHER" id="PTHR48098:SF1">
    <property type="entry name" value="DIACYLGLYCEROL ACYLTRANSFERASE_MYCOLYLTRANSFERASE AG85A"/>
    <property type="match status" value="1"/>
</dbReference>
<sequence length="379" mass="40401">MALTGWPFMLLLGVVGLLCAVGAYLGWPRWPGRWALPGRAASLLLVMMLGGVLALAQVNRSYGFYTSVSDLLGRPTSARSLAMPAYPGGGPQVTVLTSDWAALGLRAGRHGHGLLLDVLYPGTRSGLTHHGLLYLPAAYFTGNLQRRFAAVELFHGYPGAPETFPRIMNIQARLETEIAAGRVPPVVLVIPQVYAGGHSSECVNAVHGEQWETYLSVDVLDDVTRTFRVYASRSWATLGISTGGFCAANVALHHPERYAAAASISGYFTAGQDPGTPGLYQGSRFASRENSPIWWVRYRAPVAPALFLSASGGDILAMNEARAMTATLRHYAPSLPTTTMLTASGGHNWGVFSAAFGPAIDWAAEFLPGPLVVPPVNPS</sequence>
<feature type="transmembrane region" description="Helical" evidence="1">
    <location>
        <begin position="6"/>
        <end position="27"/>
    </location>
</feature>
<dbReference type="RefSeq" id="WP_013424042.1">
    <property type="nucleotide sequence ID" value="NC_014666.1"/>
</dbReference>
<dbReference type="Proteomes" id="UP000002484">
    <property type="component" value="Chromosome"/>
</dbReference>
<dbReference type="KEGG" id="fri:FraEuI1c_2898"/>
<evidence type="ECO:0000313" key="2">
    <source>
        <dbReference type="EMBL" id="ADP80924.1"/>
    </source>
</evidence>
<keyword evidence="1" id="KW-0812">Transmembrane</keyword>
<dbReference type="Pfam" id="PF00756">
    <property type="entry name" value="Esterase"/>
    <property type="match status" value="1"/>
</dbReference>
<dbReference type="Gene3D" id="3.40.50.1820">
    <property type="entry name" value="alpha/beta hydrolase"/>
    <property type="match status" value="1"/>
</dbReference>
<dbReference type="AlphaFoldDB" id="E3J945"/>
<dbReference type="STRING" id="298654.FraEuI1c_2898"/>
<gene>
    <name evidence="2" type="ordered locus">FraEuI1c_2898</name>
</gene>
<dbReference type="InterPro" id="IPR050583">
    <property type="entry name" value="Mycobacterial_A85_antigen"/>
</dbReference>
<evidence type="ECO:0000313" key="3">
    <source>
        <dbReference type="Proteomes" id="UP000002484"/>
    </source>
</evidence>
<reference evidence="2 3" key="1">
    <citation type="submission" date="2010-10" db="EMBL/GenBank/DDBJ databases">
        <title>Complete sequence of Frankia sp. EuI1c.</title>
        <authorList>
            <consortium name="US DOE Joint Genome Institute"/>
            <person name="Lucas S."/>
            <person name="Copeland A."/>
            <person name="Lapidus A."/>
            <person name="Cheng J.-F."/>
            <person name="Bruce D."/>
            <person name="Goodwin L."/>
            <person name="Pitluck S."/>
            <person name="Chertkov O."/>
            <person name="Detter J.C."/>
            <person name="Han C."/>
            <person name="Tapia R."/>
            <person name="Land M."/>
            <person name="Hauser L."/>
            <person name="Jeffries C."/>
            <person name="Kyrpides N."/>
            <person name="Ivanova N."/>
            <person name="Mikhailova N."/>
            <person name="Beauchemin N."/>
            <person name="Sen A."/>
            <person name="Sur S.A."/>
            <person name="Gtari M."/>
            <person name="Wall L."/>
            <person name="Tisa L."/>
            <person name="Woyke T."/>
        </authorList>
    </citation>
    <scope>NUCLEOTIDE SEQUENCE [LARGE SCALE GENOMIC DNA]</scope>
    <source>
        <strain evidence="3">DSM 45817 / CECT 9037 / EuI1c</strain>
    </source>
</reference>
<dbReference type="PANTHER" id="PTHR48098">
    <property type="entry name" value="ENTEROCHELIN ESTERASE-RELATED"/>
    <property type="match status" value="1"/>
</dbReference>
<keyword evidence="1" id="KW-0472">Membrane</keyword>
<dbReference type="eggNOG" id="COG0627">
    <property type="taxonomic scope" value="Bacteria"/>
</dbReference>
<dbReference type="InterPro" id="IPR029058">
    <property type="entry name" value="AB_hydrolase_fold"/>
</dbReference>
<proteinExistence type="predicted"/>
<protein>
    <submittedName>
        <fullName evidence="2">Esterase</fullName>
    </submittedName>
</protein>
<accession>E3J945</accession>
<dbReference type="GO" id="GO:0016747">
    <property type="term" value="F:acyltransferase activity, transferring groups other than amino-acyl groups"/>
    <property type="evidence" value="ECO:0007669"/>
    <property type="project" value="TreeGrafter"/>
</dbReference>
<dbReference type="OrthoDB" id="3670437at2"/>
<keyword evidence="3" id="KW-1185">Reference proteome</keyword>
<dbReference type="HOGENOM" id="CLU_037947_0_0_11"/>
<dbReference type="InParanoid" id="E3J945"/>
<evidence type="ECO:0000256" key="1">
    <source>
        <dbReference type="SAM" id="Phobius"/>
    </source>
</evidence>
<feature type="transmembrane region" description="Helical" evidence="1">
    <location>
        <begin position="39"/>
        <end position="58"/>
    </location>
</feature>
<dbReference type="InterPro" id="IPR000801">
    <property type="entry name" value="Esterase-like"/>
</dbReference>
<keyword evidence="1" id="KW-1133">Transmembrane helix</keyword>
<dbReference type="SUPFAM" id="SSF53474">
    <property type="entry name" value="alpha/beta-Hydrolases"/>
    <property type="match status" value="1"/>
</dbReference>
<dbReference type="EMBL" id="CP002299">
    <property type="protein sequence ID" value="ADP80924.1"/>
    <property type="molecule type" value="Genomic_DNA"/>
</dbReference>
<organism evidence="2 3">
    <name type="scientific">Pseudofrankia inefficax (strain DSM 45817 / CECT 9037 / DDB 130130 / EuI1c)</name>
    <name type="common">Frankia inefficax</name>
    <dbReference type="NCBI Taxonomy" id="298654"/>
    <lineage>
        <taxon>Bacteria</taxon>
        <taxon>Bacillati</taxon>
        <taxon>Actinomycetota</taxon>
        <taxon>Actinomycetes</taxon>
        <taxon>Frankiales</taxon>
        <taxon>Frankiaceae</taxon>
        <taxon>Pseudofrankia</taxon>
    </lineage>
</organism>